<dbReference type="Proteomes" id="UP001149400">
    <property type="component" value="Unassembled WGS sequence"/>
</dbReference>
<gene>
    <name evidence="2" type="ORF">LRP50_09330</name>
</gene>
<dbReference type="EMBL" id="JAJUBC010000008">
    <property type="protein sequence ID" value="MDD1793326.1"/>
    <property type="molecule type" value="Genomic_DNA"/>
</dbReference>
<dbReference type="Pfam" id="PF02368">
    <property type="entry name" value="Big_2"/>
    <property type="match status" value="1"/>
</dbReference>
<accession>A0ABT5QZ75</accession>
<dbReference type="Gene3D" id="2.60.40.1080">
    <property type="match status" value="1"/>
</dbReference>
<dbReference type="InterPro" id="IPR008541">
    <property type="entry name" value="InvE_AD"/>
</dbReference>
<reference evidence="2" key="1">
    <citation type="submission" date="2021-12" db="EMBL/GenBank/DDBJ databases">
        <title>Enterovibrio ZSDZ35 sp. nov. and Enterovibrio ZSDZ42 sp. nov., isolated from coastal seawater in Qingdao.</title>
        <authorList>
            <person name="Zhang P."/>
        </authorList>
    </citation>
    <scope>NUCLEOTIDE SEQUENCE</scope>
    <source>
        <strain evidence="2">ZSDZ42</strain>
    </source>
</reference>
<comment type="caution">
    <text evidence="2">The sequence shown here is derived from an EMBL/GenBank/DDBJ whole genome shotgun (WGS) entry which is preliminary data.</text>
</comment>
<proteinExistence type="predicted"/>
<name>A0ABT5QZ75_9GAMM</name>
<dbReference type="InterPro" id="IPR003343">
    <property type="entry name" value="Big_2"/>
</dbReference>
<dbReference type="PROSITE" id="PS51257">
    <property type="entry name" value="PROKAR_LIPOPROTEIN"/>
    <property type="match status" value="1"/>
</dbReference>
<protein>
    <submittedName>
        <fullName evidence="2">Ig-like domain-containing protein</fullName>
    </submittedName>
</protein>
<dbReference type="SMART" id="SM00635">
    <property type="entry name" value="BID_2"/>
    <property type="match status" value="1"/>
</dbReference>
<dbReference type="RefSeq" id="WP_274164184.1">
    <property type="nucleotide sequence ID" value="NZ_JAJUBC010000008.1"/>
</dbReference>
<evidence type="ECO:0000313" key="2">
    <source>
        <dbReference type="EMBL" id="MDD1793326.1"/>
    </source>
</evidence>
<evidence type="ECO:0000313" key="3">
    <source>
        <dbReference type="Proteomes" id="UP001149400"/>
    </source>
</evidence>
<organism evidence="2 3">
    <name type="scientific">Enterovibrio gelatinilyticus</name>
    <dbReference type="NCBI Taxonomy" id="2899819"/>
    <lineage>
        <taxon>Bacteria</taxon>
        <taxon>Pseudomonadati</taxon>
        <taxon>Pseudomonadota</taxon>
        <taxon>Gammaproteobacteria</taxon>
        <taxon>Vibrionales</taxon>
        <taxon>Vibrionaceae</taxon>
        <taxon>Enterovibrio</taxon>
    </lineage>
</organism>
<dbReference type="Pfam" id="PF05689">
    <property type="entry name" value="InvE_AD"/>
    <property type="match status" value="1"/>
</dbReference>
<feature type="domain" description="BIG2" evidence="1">
    <location>
        <begin position="37"/>
        <end position="114"/>
    </location>
</feature>
<dbReference type="InterPro" id="IPR008964">
    <property type="entry name" value="Invasin/intimin_cell_adhesion"/>
</dbReference>
<sequence length="285" mass="30689">MHSRHVVSIIIALSTSILGCNKENVINVPASTEITLVQIEVSVPTTTFITELQFQASGRYSNGTVVDITSDVQWETSNSAIATIDSAGKLVPLEAGVTDVTASIGDNTGQSSGINVIDSVVCGHSYGNSYSTAVNDTDNSNAIGACVKIAQDNNGNWFTATPSYTAVKALGYKYLDASYLENGSYGPNGGMFIRFNWFSIAEWCSHLSSLKFANRSNWTMPSLSQLTGLYTDRGNMFANHGWPTYYYYQSLTQSGQEYSDISLNTGTSSTLNTIGYDYGSCVSES</sequence>
<evidence type="ECO:0000259" key="1">
    <source>
        <dbReference type="SMART" id="SM00635"/>
    </source>
</evidence>
<keyword evidence="3" id="KW-1185">Reference proteome</keyword>
<dbReference type="SUPFAM" id="SSF49373">
    <property type="entry name" value="Invasin/intimin cell-adhesion fragments"/>
    <property type="match status" value="1"/>
</dbReference>